<keyword evidence="2 9" id="KW-0997">Cell inner membrane</keyword>
<evidence type="ECO:0000256" key="11">
    <source>
        <dbReference type="SAM" id="Phobius"/>
    </source>
</evidence>
<feature type="compositionally biased region" description="Basic and acidic residues" evidence="10">
    <location>
        <begin position="125"/>
        <end position="144"/>
    </location>
</feature>
<keyword evidence="14" id="KW-1185">Reference proteome</keyword>
<dbReference type="SUPFAM" id="SSF64383">
    <property type="entry name" value="Cell-division protein ZipA, C-terminal domain"/>
    <property type="match status" value="1"/>
</dbReference>
<feature type="transmembrane region" description="Helical" evidence="11">
    <location>
        <begin position="6"/>
        <end position="25"/>
    </location>
</feature>
<dbReference type="GO" id="GO:0000917">
    <property type="term" value="P:division septum assembly"/>
    <property type="evidence" value="ECO:0007669"/>
    <property type="project" value="TreeGrafter"/>
</dbReference>
<keyword evidence="1 9" id="KW-1003">Cell membrane</keyword>
<gene>
    <name evidence="13" type="ORF">GH975_05400</name>
</gene>
<dbReference type="OrthoDB" id="7054914at2"/>
<keyword evidence="3 8" id="KW-0132">Cell division</keyword>
<evidence type="ECO:0000256" key="7">
    <source>
        <dbReference type="ARBA" id="ARBA00023306"/>
    </source>
</evidence>
<evidence type="ECO:0000256" key="8">
    <source>
        <dbReference type="RuleBase" id="RU003612"/>
    </source>
</evidence>
<sequence>MEFGLREWAILFGFIAIGFVLWDGVRRSRSASKYKLPFKMTPQEKTSDVLMTPEPVQQDIFHEELVDVAGGKMQPMDLDFGLDDEIGAVRDKSHSEPTEPGLDLDVDERPPAPVSTPAPAAAVEKPADEVKPDANGEWVSEPRVKPRAPVQESTSASVISDELVTLFVTPKQGVFKGVDLRNALVSMGLSLGDRDLYHRHSGSGREVLYSVANATPEGVFPQGAMEGFTSPGVILLMELNGHSDPEHGFEEMVSSARQMSRRLKADVLDSHQHPLQLEFINAAKTQVKAYAKKIRQGGVAG</sequence>
<dbReference type="InterPro" id="IPR007449">
    <property type="entry name" value="ZipA_FtsZ-bd_C"/>
</dbReference>
<dbReference type="KEGG" id="llp:GH975_05400"/>
<accession>A0A5Q2QCL0</accession>
<dbReference type="AlphaFoldDB" id="A0A5Q2QCL0"/>
<dbReference type="RefSeq" id="WP_153713546.1">
    <property type="nucleotide sequence ID" value="NZ_CP045871.1"/>
</dbReference>
<evidence type="ECO:0000313" key="13">
    <source>
        <dbReference type="EMBL" id="QGG80042.1"/>
    </source>
</evidence>
<dbReference type="InterPro" id="IPR011919">
    <property type="entry name" value="Cell_div_ZipA"/>
</dbReference>
<evidence type="ECO:0000256" key="4">
    <source>
        <dbReference type="ARBA" id="ARBA00022692"/>
    </source>
</evidence>
<comment type="similarity">
    <text evidence="8">Belongs to the ZipA family.</text>
</comment>
<keyword evidence="5 11" id="KW-1133">Transmembrane helix</keyword>
<dbReference type="Gene3D" id="3.30.1400.10">
    <property type="entry name" value="ZipA, C-terminal FtsZ-binding domain"/>
    <property type="match status" value="1"/>
</dbReference>
<dbReference type="GO" id="GO:0005886">
    <property type="term" value="C:plasma membrane"/>
    <property type="evidence" value="ECO:0007669"/>
    <property type="project" value="UniProtKB-SubCell"/>
</dbReference>
<dbReference type="InterPro" id="IPR036765">
    <property type="entry name" value="ZipA_FtsZ-bd_C_sf"/>
</dbReference>
<comment type="subcellular location">
    <subcellularLocation>
        <location evidence="9">Cell inner membrane</location>
        <topology evidence="9">Single-pass type I membrane protein</topology>
    </subcellularLocation>
</comment>
<evidence type="ECO:0000259" key="12">
    <source>
        <dbReference type="SMART" id="SM00771"/>
    </source>
</evidence>
<feature type="region of interest" description="Disordered" evidence="10">
    <location>
        <begin position="91"/>
        <end position="149"/>
    </location>
</feature>
<dbReference type="SMART" id="SM00771">
    <property type="entry name" value="ZipA_C"/>
    <property type="match status" value="1"/>
</dbReference>
<dbReference type="PANTHER" id="PTHR38685">
    <property type="entry name" value="CELL DIVISION PROTEIN ZIPA"/>
    <property type="match status" value="1"/>
</dbReference>
<dbReference type="GO" id="GO:0032153">
    <property type="term" value="C:cell division site"/>
    <property type="evidence" value="ECO:0007669"/>
    <property type="project" value="TreeGrafter"/>
</dbReference>
<proteinExistence type="inferred from homology"/>
<feature type="domain" description="ZipA C-terminal FtsZ-binding" evidence="12">
    <location>
        <begin position="160"/>
        <end position="287"/>
    </location>
</feature>
<dbReference type="PANTHER" id="PTHR38685:SF1">
    <property type="entry name" value="CELL DIVISION PROTEIN ZIPA"/>
    <property type="match status" value="1"/>
</dbReference>
<evidence type="ECO:0000256" key="9">
    <source>
        <dbReference type="RuleBase" id="RU003613"/>
    </source>
</evidence>
<evidence type="ECO:0000256" key="1">
    <source>
        <dbReference type="ARBA" id="ARBA00022475"/>
    </source>
</evidence>
<keyword evidence="4 9" id="KW-0812">Transmembrane</keyword>
<comment type="function">
    <text evidence="8">Essential cell division protein that stabilizes the FtsZ protofilaments by cross-linking them and that serves as a cytoplasmic membrane anchor for the Z ring. Also required for the recruitment to the septal ring of downstream cell division proteins.</text>
</comment>
<evidence type="ECO:0000256" key="2">
    <source>
        <dbReference type="ARBA" id="ARBA00022519"/>
    </source>
</evidence>
<evidence type="ECO:0000256" key="5">
    <source>
        <dbReference type="ARBA" id="ARBA00022989"/>
    </source>
</evidence>
<keyword evidence="6 9" id="KW-0472">Membrane</keyword>
<evidence type="ECO:0000256" key="10">
    <source>
        <dbReference type="SAM" id="MobiDB-lite"/>
    </source>
</evidence>
<dbReference type="EMBL" id="CP045871">
    <property type="protein sequence ID" value="QGG80042.1"/>
    <property type="molecule type" value="Genomic_DNA"/>
</dbReference>
<dbReference type="Proteomes" id="UP000388235">
    <property type="component" value="Chromosome"/>
</dbReference>
<keyword evidence="7 8" id="KW-0131">Cell cycle</keyword>
<protein>
    <recommendedName>
        <fullName evidence="8">Cell division protein ZipA</fullName>
    </recommendedName>
</protein>
<evidence type="ECO:0000313" key="14">
    <source>
        <dbReference type="Proteomes" id="UP000388235"/>
    </source>
</evidence>
<organism evidence="13 14">
    <name type="scientific">Litorivicinus lipolyticus</name>
    <dbReference type="NCBI Taxonomy" id="418701"/>
    <lineage>
        <taxon>Bacteria</taxon>
        <taxon>Pseudomonadati</taxon>
        <taxon>Pseudomonadota</taxon>
        <taxon>Gammaproteobacteria</taxon>
        <taxon>Oceanospirillales</taxon>
        <taxon>Litorivicinaceae</taxon>
        <taxon>Litorivicinus</taxon>
    </lineage>
</organism>
<evidence type="ECO:0000256" key="6">
    <source>
        <dbReference type="ARBA" id="ARBA00023136"/>
    </source>
</evidence>
<dbReference type="Pfam" id="PF04354">
    <property type="entry name" value="ZipA_C"/>
    <property type="match status" value="1"/>
</dbReference>
<name>A0A5Q2QCL0_9GAMM</name>
<reference evidence="13 14" key="1">
    <citation type="submission" date="2019-11" db="EMBL/GenBank/DDBJ databases">
        <authorList>
            <person name="Khan S.A."/>
            <person name="Jeon C.O."/>
            <person name="Chun B.H."/>
        </authorList>
    </citation>
    <scope>NUCLEOTIDE SEQUENCE [LARGE SCALE GENOMIC DNA]</scope>
    <source>
        <strain evidence="13 14">IMCC 1097</strain>
    </source>
</reference>
<evidence type="ECO:0000256" key="3">
    <source>
        <dbReference type="ARBA" id="ARBA00022618"/>
    </source>
</evidence>